<evidence type="ECO:0000313" key="2">
    <source>
        <dbReference type="EMBL" id="PJZ76739.1"/>
    </source>
</evidence>
<dbReference type="AlphaFoldDB" id="A0A2M9ZXJ0"/>
<proteinExistence type="predicted"/>
<keyword evidence="3" id="KW-1185">Reference proteome</keyword>
<dbReference type="EMBL" id="NPEA01000006">
    <property type="protein sequence ID" value="PJZ76739.1"/>
    <property type="molecule type" value="Genomic_DNA"/>
</dbReference>
<reference evidence="2 3" key="1">
    <citation type="submission" date="2017-07" db="EMBL/GenBank/DDBJ databases">
        <title>Leptospira spp. isolated from tropical soils.</title>
        <authorList>
            <person name="Thibeaux R."/>
            <person name="Iraola G."/>
            <person name="Ferres I."/>
            <person name="Bierque E."/>
            <person name="Girault D."/>
            <person name="Soupe-Gilbert M.-E."/>
            <person name="Picardeau M."/>
            <person name="Goarant C."/>
        </authorList>
    </citation>
    <scope>NUCLEOTIDE SEQUENCE [LARGE SCALE GENOMIC DNA]</scope>
    <source>
        <strain evidence="2 3">ES4-C-A1</strain>
    </source>
</reference>
<keyword evidence="1" id="KW-1133">Transmembrane helix</keyword>
<sequence>MLNWLKRNGLIIIYAHLGLQAVLGIIGYGLLGDDLSEEERRFYLSYFLRANAFLIFTLIGVIQFFRGNVLFKKWAMIVLAVSLLILLENFVYTVGSLGIEEHARKAASILRDSIVTIFELLLLRFLSNFQRKVQ</sequence>
<evidence type="ECO:0000313" key="3">
    <source>
        <dbReference type="Proteomes" id="UP000231843"/>
    </source>
</evidence>
<dbReference type="Proteomes" id="UP000231843">
    <property type="component" value="Unassembled WGS sequence"/>
</dbReference>
<keyword evidence="1" id="KW-0472">Membrane</keyword>
<feature type="transmembrane region" description="Helical" evidence="1">
    <location>
        <begin position="43"/>
        <end position="62"/>
    </location>
</feature>
<organism evidence="2 3">
    <name type="scientific">Leptospira neocaledonica</name>
    <dbReference type="NCBI Taxonomy" id="2023192"/>
    <lineage>
        <taxon>Bacteria</taxon>
        <taxon>Pseudomonadati</taxon>
        <taxon>Spirochaetota</taxon>
        <taxon>Spirochaetia</taxon>
        <taxon>Leptospirales</taxon>
        <taxon>Leptospiraceae</taxon>
        <taxon>Leptospira</taxon>
    </lineage>
</organism>
<feature type="transmembrane region" description="Helical" evidence="1">
    <location>
        <begin position="12"/>
        <end position="31"/>
    </location>
</feature>
<protein>
    <submittedName>
        <fullName evidence="2">Uncharacterized protein</fullName>
    </submittedName>
</protein>
<comment type="caution">
    <text evidence="2">The sequence shown here is derived from an EMBL/GenBank/DDBJ whole genome shotgun (WGS) entry which is preliminary data.</text>
</comment>
<gene>
    <name evidence="2" type="ORF">CH365_12005</name>
</gene>
<accession>A0A2M9ZXJ0</accession>
<dbReference type="RefSeq" id="WP_100768808.1">
    <property type="nucleotide sequence ID" value="NZ_NPEA01000006.1"/>
</dbReference>
<feature type="transmembrane region" description="Helical" evidence="1">
    <location>
        <begin position="74"/>
        <end position="94"/>
    </location>
</feature>
<name>A0A2M9ZXJ0_9LEPT</name>
<evidence type="ECO:0000256" key="1">
    <source>
        <dbReference type="SAM" id="Phobius"/>
    </source>
</evidence>
<keyword evidence="1" id="KW-0812">Transmembrane</keyword>